<dbReference type="EC" id="5.4.99.17" evidence="7"/>
<feature type="domain" description="Squalene cyclase C-terminal" evidence="5">
    <location>
        <begin position="310"/>
        <end position="627"/>
    </location>
</feature>
<keyword evidence="8" id="KW-1185">Reference proteome</keyword>
<gene>
    <name evidence="7" type="primary">shc</name>
    <name evidence="7" type="ORF">ACFQ2I_03550</name>
</gene>
<comment type="caution">
    <text evidence="7">The sequence shown here is derived from an EMBL/GenBank/DDBJ whole genome shotgun (WGS) entry which is preliminary data.</text>
</comment>
<dbReference type="InterPro" id="IPR032697">
    <property type="entry name" value="SQ_cyclase_N"/>
</dbReference>
<dbReference type="Pfam" id="PF13243">
    <property type="entry name" value="SQHop_cyclase_C"/>
    <property type="match status" value="1"/>
</dbReference>
<dbReference type="InterPro" id="IPR002365">
    <property type="entry name" value="Terpene_synthase_CS"/>
</dbReference>
<reference evidence="8" key="1">
    <citation type="journal article" date="2019" name="Int. J. Syst. Evol. Microbiol.">
        <title>The Global Catalogue of Microorganisms (GCM) 10K type strain sequencing project: providing services to taxonomists for standard genome sequencing and annotation.</title>
        <authorList>
            <consortium name="The Broad Institute Genomics Platform"/>
            <consortium name="The Broad Institute Genome Sequencing Center for Infectious Disease"/>
            <person name="Wu L."/>
            <person name="Ma J."/>
        </authorList>
    </citation>
    <scope>NUCLEOTIDE SEQUENCE [LARGE SCALE GENOMIC DNA]</scope>
    <source>
        <strain evidence="8">CCUG 59129</strain>
    </source>
</reference>
<comment type="similarity">
    <text evidence="2">Belongs to the terpene cyclase/mutase family.</text>
</comment>
<dbReference type="InterPro" id="IPR008930">
    <property type="entry name" value="Terpenoid_cyclase/PrenylTrfase"/>
</dbReference>
<dbReference type="NCBIfam" id="TIGR01787">
    <property type="entry name" value="squalene_cyclas"/>
    <property type="match status" value="1"/>
</dbReference>
<dbReference type="PROSITE" id="PS01074">
    <property type="entry name" value="TERPENE_SYNTHASES"/>
    <property type="match status" value="1"/>
</dbReference>
<name>A0ABW3HLU0_9BACL</name>
<evidence type="ECO:0000313" key="8">
    <source>
        <dbReference type="Proteomes" id="UP001596989"/>
    </source>
</evidence>
<comment type="pathway">
    <text evidence="1">Secondary metabolite biosynthesis; hopanoid biosynthesis.</text>
</comment>
<evidence type="ECO:0000259" key="5">
    <source>
        <dbReference type="Pfam" id="PF13243"/>
    </source>
</evidence>
<dbReference type="NCBIfam" id="TIGR01507">
    <property type="entry name" value="hopene_cyclase"/>
    <property type="match status" value="1"/>
</dbReference>
<dbReference type="Gene3D" id="1.50.10.20">
    <property type="match status" value="2"/>
</dbReference>
<protein>
    <submittedName>
        <fullName evidence="7">Squalene--hopene cyclase</fullName>
        <ecNumber evidence="7">5.4.99.17</ecNumber>
    </submittedName>
</protein>
<dbReference type="SFLD" id="SFLDG01016">
    <property type="entry name" value="Prenyltransferase_Like_2"/>
    <property type="match status" value="1"/>
</dbReference>
<dbReference type="GO" id="GO:0051007">
    <property type="term" value="F:squalene-hopene cyclase activity"/>
    <property type="evidence" value="ECO:0007669"/>
    <property type="project" value="UniProtKB-EC"/>
</dbReference>
<dbReference type="Pfam" id="PF13249">
    <property type="entry name" value="SQHop_cyclase_N"/>
    <property type="match status" value="1"/>
</dbReference>
<evidence type="ECO:0000256" key="3">
    <source>
        <dbReference type="ARBA" id="ARBA00022737"/>
    </source>
</evidence>
<dbReference type="InterPro" id="IPR032696">
    <property type="entry name" value="SQ_cyclase_C"/>
</dbReference>
<accession>A0ABW3HLU0</accession>
<evidence type="ECO:0000256" key="4">
    <source>
        <dbReference type="ARBA" id="ARBA00023235"/>
    </source>
</evidence>
<proteinExistence type="inferred from homology"/>
<feature type="domain" description="Squalene cyclase N-terminal" evidence="6">
    <location>
        <begin position="12"/>
        <end position="297"/>
    </location>
</feature>
<sequence>MNGLLHHTESEIERLTAELLHQQQSDGSWRFCFDNGTTIDALFIILLRSLENDKYEPLVRRLHDRIVRRQRQDGGWSLYEDEAAGNLSSSVDAYYALLYSGYSSHDDGHMRLGRRFITAGGGIGGVTSVLSKTILAATGQRPWPKSINLIPLPLVLFPPSFPVSLYDFSSYARIHLVPMLVMAESKLALRTETTPDLSHLLALDAPAMNDTDAQARDIAANMQAGLSRLIGRPALIRETAIKRAEQFMLDRIEVDGTLYSYASCTILMIFALVALGYENDHPVITKAVAGLAAMRCKAHGDTSTIQNSPSAIWDTALLSHALQEAGLPPDHEAIVRSRGFLLRLQHRIRGDWSVRNPNAEPGGWGFSESNTIHPDVDDTTAALRAIHSSRHSSARNREAWNRGLAWVLSMQNKDGGWGAFEKNNDKQLLTLLPIDGAKAAAIDPSIPDLTGRTLEYLGRYAGLDIRHSFIRRGMEWLIRHQEKDGSWYGRWGICYIYGTWAALTGMRAAGVPAGHDSIARGTEWLLRIQNEDGGWGESCSSDARRRYVPLGGSTPSQTAWALDALMACREQPAHAIHRGVGRLIALLREHDWRTVYPTGAGLPGHFYAHYESYRVIWPLLALCRYRNLATL</sequence>
<dbReference type="SUPFAM" id="SSF48239">
    <property type="entry name" value="Terpenoid cyclases/Protein prenyltransferases"/>
    <property type="match status" value="2"/>
</dbReference>
<organism evidence="7 8">
    <name type="scientific">Paenibacillus chungangensis</name>
    <dbReference type="NCBI Taxonomy" id="696535"/>
    <lineage>
        <taxon>Bacteria</taxon>
        <taxon>Bacillati</taxon>
        <taxon>Bacillota</taxon>
        <taxon>Bacilli</taxon>
        <taxon>Bacillales</taxon>
        <taxon>Paenibacillaceae</taxon>
        <taxon>Paenibacillus</taxon>
    </lineage>
</organism>
<dbReference type="PANTHER" id="PTHR11764:SF20">
    <property type="entry name" value="LANOSTEROL SYNTHASE"/>
    <property type="match status" value="1"/>
</dbReference>
<evidence type="ECO:0000259" key="6">
    <source>
        <dbReference type="Pfam" id="PF13249"/>
    </source>
</evidence>
<evidence type="ECO:0000256" key="1">
    <source>
        <dbReference type="ARBA" id="ARBA00004999"/>
    </source>
</evidence>
<evidence type="ECO:0000313" key="7">
    <source>
        <dbReference type="EMBL" id="MFD0958454.1"/>
    </source>
</evidence>
<dbReference type="RefSeq" id="WP_377562231.1">
    <property type="nucleotide sequence ID" value="NZ_JBHTJZ010000005.1"/>
</dbReference>
<dbReference type="Proteomes" id="UP001596989">
    <property type="component" value="Unassembled WGS sequence"/>
</dbReference>
<dbReference type="InterPro" id="IPR018333">
    <property type="entry name" value="Squalene_cyclase"/>
</dbReference>
<keyword evidence="3" id="KW-0677">Repeat</keyword>
<evidence type="ECO:0000256" key="2">
    <source>
        <dbReference type="ARBA" id="ARBA00009755"/>
    </source>
</evidence>
<dbReference type="PANTHER" id="PTHR11764">
    <property type="entry name" value="TERPENE CYCLASE/MUTASE FAMILY MEMBER"/>
    <property type="match status" value="1"/>
</dbReference>
<dbReference type="EMBL" id="JBHTJZ010000005">
    <property type="protein sequence ID" value="MFD0958454.1"/>
    <property type="molecule type" value="Genomic_DNA"/>
</dbReference>
<keyword evidence="4 7" id="KW-0413">Isomerase</keyword>
<dbReference type="InterPro" id="IPR006400">
    <property type="entry name" value="Hopene-cyclase"/>
</dbReference>